<keyword evidence="3" id="KW-1185">Reference proteome</keyword>
<protein>
    <submittedName>
        <fullName evidence="2">Uncharacterized protein</fullName>
    </submittedName>
</protein>
<dbReference type="SUPFAM" id="SSF140959">
    <property type="entry name" value="Indolic compounds 2,3-dioxygenase-like"/>
    <property type="match status" value="1"/>
</dbReference>
<dbReference type="InterPro" id="IPR037217">
    <property type="entry name" value="Trp/Indoleamine_2_3_dOase-like"/>
</dbReference>
<evidence type="ECO:0000313" key="3">
    <source>
        <dbReference type="Proteomes" id="UP001595816"/>
    </source>
</evidence>
<comment type="caution">
    <text evidence="2">The sequence shown here is derived from an EMBL/GenBank/DDBJ whole genome shotgun (WGS) entry which is preliminary data.</text>
</comment>
<name>A0ABV8LJM0_9ACTN</name>
<evidence type="ECO:0000256" key="1">
    <source>
        <dbReference type="SAM" id="MobiDB-lite"/>
    </source>
</evidence>
<feature type="region of interest" description="Disordered" evidence="1">
    <location>
        <begin position="313"/>
        <end position="352"/>
    </location>
</feature>
<evidence type="ECO:0000313" key="2">
    <source>
        <dbReference type="EMBL" id="MFC4131161.1"/>
    </source>
</evidence>
<organism evidence="2 3">
    <name type="scientific">Hamadaea flava</name>
    <dbReference type="NCBI Taxonomy" id="1742688"/>
    <lineage>
        <taxon>Bacteria</taxon>
        <taxon>Bacillati</taxon>
        <taxon>Actinomycetota</taxon>
        <taxon>Actinomycetes</taxon>
        <taxon>Micromonosporales</taxon>
        <taxon>Micromonosporaceae</taxon>
        <taxon>Hamadaea</taxon>
    </lineage>
</organism>
<accession>A0ABV8LJM0</accession>
<reference evidence="3" key="1">
    <citation type="journal article" date="2019" name="Int. J. Syst. Evol. Microbiol.">
        <title>The Global Catalogue of Microorganisms (GCM) 10K type strain sequencing project: providing services to taxonomists for standard genome sequencing and annotation.</title>
        <authorList>
            <consortium name="The Broad Institute Genomics Platform"/>
            <consortium name="The Broad Institute Genome Sequencing Center for Infectious Disease"/>
            <person name="Wu L."/>
            <person name="Ma J."/>
        </authorList>
    </citation>
    <scope>NUCLEOTIDE SEQUENCE [LARGE SCALE GENOMIC DNA]</scope>
    <source>
        <strain evidence="3">CGMCC 4.7289</strain>
    </source>
</reference>
<dbReference type="Proteomes" id="UP001595816">
    <property type="component" value="Unassembled WGS sequence"/>
</dbReference>
<dbReference type="EMBL" id="JBHSAY010000006">
    <property type="protein sequence ID" value="MFC4131161.1"/>
    <property type="molecule type" value="Genomic_DNA"/>
</dbReference>
<feature type="compositionally biased region" description="Basic residues" evidence="1">
    <location>
        <begin position="330"/>
        <end position="340"/>
    </location>
</feature>
<dbReference type="RefSeq" id="WP_253754429.1">
    <property type="nucleotide sequence ID" value="NZ_JAMZDZ010000001.1"/>
</dbReference>
<dbReference type="Gene3D" id="1.20.58.480">
    <property type="match status" value="1"/>
</dbReference>
<sequence length="352" mass="39674">MTISEPITSGDPMAGVFSAESTVAICHRVGKHFLPSGLLRHLDRQRGDPPSSRLDGELRQRWLDSALDKFDGRYDYNTYLALPVFDLPNPAVRCVDPRPAAANRDLLVCWLLTDILDFELRLDNDADDRRLPLLRPNPELRTKRAHLALRAVAAPAQRLLGVCLDPPGDPHTAAGLLTQAVTDRSTTAQRHWWPLTMMPVYRAHDEWLFIRVLQSFEVTFAQLAVLLAHAVDEINTGRNDQAIAAIGEATALLGETRPLFSLIATMQRQAFGEFPRLHRRRQRHPISRLQTRRSPRRRPAAVCPPHVGCLRRHAPDTASGYPQRAANPATRHRRHRRRPTRAAAMACPRGLR</sequence>
<proteinExistence type="predicted"/>
<gene>
    <name evidence="2" type="ORF">ACFOZ4_11155</name>
</gene>